<dbReference type="InterPro" id="IPR007450">
    <property type="entry name" value="BamE_dom"/>
</dbReference>
<dbReference type="Pfam" id="PF04355">
    <property type="entry name" value="BamE"/>
    <property type="match status" value="1"/>
</dbReference>
<dbReference type="KEGG" id="mpsy:CEK71_00895"/>
<evidence type="ECO:0000313" key="9">
    <source>
        <dbReference type="Proteomes" id="UP000197019"/>
    </source>
</evidence>
<evidence type="ECO:0000256" key="4">
    <source>
        <dbReference type="HAMAP-Rule" id="MF_00925"/>
    </source>
</evidence>
<evidence type="ECO:0000256" key="3">
    <source>
        <dbReference type="ARBA" id="ARBA00023237"/>
    </source>
</evidence>
<dbReference type="PANTHER" id="PTHR37482:SF1">
    <property type="entry name" value="OUTER MEMBRANE PROTEIN ASSEMBLY FACTOR BAME"/>
    <property type="match status" value="1"/>
</dbReference>
<comment type="function">
    <text evidence="4">Part of the outer membrane protein assembly complex, which is involved in assembly and insertion of beta-barrel proteins into the outer membrane.</text>
</comment>
<dbReference type="OrthoDB" id="9808250at2"/>
<evidence type="ECO:0000256" key="1">
    <source>
        <dbReference type="ARBA" id="ARBA00022729"/>
    </source>
</evidence>
<dbReference type="HAMAP" id="MF_00925">
    <property type="entry name" value="OM_assembly_BamE"/>
    <property type="match status" value="1"/>
</dbReference>
<evidence type="ECO:0000259" key="7">
    <source>
        <dbReference type="Pfam" id="PF04355"/>
    </source>
</evidence>
<sequence length="168" mass="18812">MSKPLFSVCLLSLTLASCSMVLNHLPGVYTLEIQQGNIVEQDMIDQLKPHMSKRQVLYIMGSPMLKNVFHQSRWDYIYADKVSGQDEVKKRVTLVFNGDELAGMQGDLKPGGGVPTIKAPKEQTVNVPKRDLDKTLWEKITSLFGFMRSGGTDKDPENLKPKPSEAPY</sequence>
<evidence type="ECO:0000256" key="5">
    <source>
        <dbReference type="SAM" id="MobiDB-lite"/>
    </source>
</evidence>
<feature type="compositionally biased region" description="Basic and acidic residues" evidence="5">
    <location>
        <begin position="151"/>
        <end position="168"/>
    </location>
</feature>
<dbReference type="GO" id="GO:1990063">
    <property type="term" value="C:Bam protein complex"/>
    <property type="evidence" value="ECO:0007669"/>
    <property type="project" value="TreeGrafter"/>
</dbReference>
<dbReference type="InterPro" id="IPR037873">
    <property type="entry name" value="BamE-like"/>
</dbReference>
<protein>
    <recommendedName>
        <fullName evidence="4">Outer membrane protein assembly factor BamE</fullName>
    </recommendedName>
</protein>
<keyword evidence="4" id="KW-0564">Palmitate</keyword>
<dbReference type="PANTHER" id="PTHR37482">
    <property type="entry name" value="OUTER MEMBRANE PROTEIN ASSEMBLY FACTOR BAME"/>
    <property type="match status" value="1"/>
</dbReference>
<name>A0A1Z4BTT3_9GAMM</name>
<dbReference type="PROSITE" id="PS51257">
    <property type="entry name" value="PROKAR_LIPOPROTEIN"/>
    <property type="match status" value="1"/>
</dbReference>
<feature type="region of interest" description="Disordered" evidence="5">
    <location>
        <begin position="147"/>
        <end position="168"/>
    </location>
</feature>
<dbReference type="InterPro" id="IPR026592">
    <property type="entry name" value="BamE"/>
</dbReference>
<feature type="signal peptide" evidence="6">
    <location>
        <begin position="1"/>
        <end position="19"/>
    </location>
</feature>
<dbReference type="Gene3D" id="3.30.1450.10">
    <property type="match status" value="1"/>
</dbReference>
<dbReference type="GO" id="GO:0043165">
    <property type="term" value="P:Gram-negative-bacterium-type cell outer membrane assembly"/>
    <property type="evidence" value="ECO:0007669"/>
    <property type="project" value="UniProtKB-UniRule"/>
</dbReference>
<evidence type="ECO:0000256" key="2">
    <source>
        <dbReference type="ARBA" id="ARBA00023136"/>
    </source>
</evidence>
<gene>
    <name evidence="4" type="primary">bamE</name>
    <name evidence="8" type="ORF">CEK71_00895</name>
</gene>
<feature type="chain" id="PRO_5013417350" description="Outer membrane protein assembly factor BamE" evidence="6">
    <location>
        <begin position="20"/>
        <end position="168"/>
    </location>
</feature>
<proteinExistence type="inferred from homology"/>
<feature type="domain" description="Outer membrane protein assembly factor BamE" evidence="7">
    <location>
        <begin position="36"/>
        <end position="102"/>
    </location>
</feature>
<comment type="similarity">
    <text evidence="4">Belongs to the BamE family.</text>
</comment>
<evidence type="ECO:0000313" key="8">
    <source>
        <dbReference type="EMBL" id="ASF44736.1"/>
    </source>
</evidence>
<dbReference type="EMBL" id="CP022129">
    <property type="protein sequence ID" value="ASF44736.1"/>
    <property type="molecule type" value="Genomic_DNA"/>
</dbReference>
<comment type="subunit">
    <text evidence="4">Part of the Bam complex.</text>
</comment>
<dbReference type="AlphaFoldDB" id="A0A1Z4BTT3"/>
<keyword evidence="1 4" id="KW-0732">Signal</keyword>
<reference evidence="8 9" key="1">
    <citation type="submission" date="2017-06" db="EMBL/GenBank/DDBJ databases">
        <title>Genome Sequencing of the methanotroph Methylovulum psychrotolerants str. HV10-M2 isolated from a high-altitude environment.</title>
        <authorList>
            <person name="Mateos-Rivera A."/>
        </authorList>
    </citation>
    <scope>NUCLEOTIDE SEQUENCE [LARGE SCALE GENOMIC DNA]</scope>
    <source>
        <strain evidence="8 9">HV10_M2</strain>
    </source>
</reference>
<accession>A0A1Z4BTT3</accession>
<dbReference type="Proteomes" id="UP000197019">
    <property type="component" value="Chromosome"/>
</dbReference>
<evidence type="ECO:0000256" key="6">
    <source>
        <dbReference type="SAM" id="SignalP"/>
    </source>
</evidence>
<comment type="subcellular location">
    <subcellularLocation>
        <location evidence="4">Cell outer membrane</location>
        <topology evidence="4">Lipid-anchor</topology>
    </subcellularLocation>
</comment>
<dbReference type="GO" id="GO:0030674">
    <property type="term" value="F:protein-macromolecule adaptor activity"/>
    <property type="evidence" value="ECO:0007669"/>
    <property type="project" value="TreeGrafter"/>
</dbReference>
<keyword evidence="4" id="KW-0449">Lipoprotein</keyword>
<keyword evidence="2 4" id="KW-0472">Membrane</keyword>
<organism evidence="8 9">
    <name type="scientific">Methylovulum psychrotolerans</name>
    <dbReference type="NCBI Taxonomy" id="1704499"/>
    <lineage>
        <taxon>Bacteria</taxon>
        <taxon>Pseudomonadati</taxon>
        <taxon>Pseudomonadota</taxon>
        <taxon>Gammaproteobacteria</taxon>
        <taxon>Methylococcales</taxon>
        <taxon>Methylococcaceae</taxon>
        <taxon>Methylovulum</taxon>
    </lineage>
</organism>
<keyword evidence="3 4" id="KW-0998">Cell outer membrane</keyword>
<dbReference type="GO" id="GO:0051205">
    <property type="term" value="P:protein insertion into membrane"/>
    <property type="evidence" value="ECO:0007669"/>
    <property type="project" value="UniProtKB-UniRule"/>
</dbReference>
<dbReference type="RefSeq" id="WP_088617619.1">
    <property type="nucleotide sequence ID" value="NZ_CP022129.1"/>
</dbReference>
<keyword evidence="9" id="KW-1185">Reference proteome</keyword>